<feature type="non-terminal residue" evidence="1">
    <location>
        <position position="102"/>
    </location>
</feature>
<dbReference type="EMBL" id="CM029053">
    <property type="protein sequence ID" value="KAG2555195.1"/>
    <property type="molecule type" value="Genomic_DNA"/>
</dbReference>
<protein>
    <recommendedName>
        <fullName evidence="3">Reverse transcriptase</fullName>
    </recommendedName>
</protein>
<dbReference type="AlphaFoldDB" id="A0A8T0P394"/>
<evidence type="ECO:0008006" key="3">
    <source>
        <dbReference type="Google" id="ProtNLM"/>
    </source>
</evidence>
<keyword evidence="2" id="KW-1185">Reference proteome</keyword>
<comment type="caution">
    <text evidence="1">The sequence shown here is derived from an EMBL/GenBank/DDBJ whole genome shotgun (WGS) entry which is preliminary data.</text>
</comment>
<gene>
    <name evidence="1" type="ORF">PVAP13_9KG563530</name>
</gene>
<dbReference type="Proteomes" id="UP000823388">
    <property type="component" value="Chromosome 9K"/>
</dbReference>
<evidence type="ECO:0000313" key="2">
    <source>
        <dbReference type="Proteomes" id="UP000823388"/>
    </source>
</evidence>
<reference evidence="1" key="1">
    <citation type="submission" date="2020-05" db="EMBL/GenBank/DDBJ databases">
        <title>WGS assembly of Panicum virgatum.</title>
        <authorList>
            <person name="Lovell J.T."/>
            <person name="Jenkins J."/>
            <person name="Shu S."/>
            <person name="Juenger T.E."/>
            <person name="Schmutz J."/>
        </authorList>
    </citation>
    <scope>NUCLEOTIDE SEQUENCE</scope>
    <source>
        <strain evidence="1">AP13</strain>
    </source>
</reference>
<evidence type="ECO:0000313" key="1">
    <source>
        <dbReference type="EMBL" id="KAG2555195.1"/>
    </source>
</evidence>
<organism evidence="1 2">
    <name type="scientific">Panicum virgatum</name>
    <name type="common">Blackwell switchgrass</name>
    <dbReference type="NCBI Taxonomy" id="38727"/>
    <lineage>
        <taxon>Eukaryota</taxon>
        <taxon>Viridiplantae</taxon>
        <taxon>Streptophyta</taxon>
        <taxon>Embryophyta</taxon>
        <taxon>Tracheophyta</taxon>
        <taxon>Spermatophyta</taxon>
        <taxon>Magnoliopsida</taxon>
        <taxon>Liliopsida</taxon>
        <taxon>Poales</taxon>
        <taxon>Poaceae</taxon>
        <taxon>PACMAD clade</taxon>
        <taxon>Panicoideae</taxon>
        <taxon>Panicodae</taxon>
        <taxon>Paniceae</taxon>
        <taxon>Panicinae</taxon>
        <taxon>Panicum</taxon>
        <taxon>Panicum sect. Hiantes</taxon>
    </lineage>
</organism>
<accession>A0A8T0P394</accession>
<sequence length="102" mass="11320">MVPCSLHRVSLHSPWISHLLFADDCLVFTQATKRGAERIAETLDLYNRGSGQLVNKDKSVIFFNDNCDVSQKNEVRESLQIATEALGEKYLGLPTAVGRAVD</sequence>
<name>A0A8T0P394_PANVG</name>
<proteinExistence type="predicted"/>